<dbReference type="HOGENOM" id="CLU_1429515_0_0_1"/>
<dbReference type="SUPFAM" id="SSF50156">
    <property type="entry name" value="PDZ domain-like"/>
    <property type="match status" value="2"/>
</dbReference>
<evidence type="ECO:0000313" key="3">
    <source>
        <dbReference type="Proteomes" id="UP000030746"/>
    </source>
</evidence>
<reference evidence="2 3" key="1">
    <citation type="journal article" date="2013" name="Nature">
        <title>Insights into bilaterian evolution from three spiralian genomes.</title>
        <authorList>
            <person name="Simakov O."/>
            <person name="Marletaz F."/>
            <person name="Cho S.J."/>
            <person name="Edsinger-Gonzales E."/>
            <person name="Havlak P."/>
            <person name="Hellsten U."/>
            <person name="Kuo D.H."/>
            <person name="Larsson T."/>
            <person name="Lv J."/>
            <person name="Arendt D."/>
            <person name="Savage R."/>
            <person name="Osoegawa K."/>
            <person name="de Jong P."/>
            <person name="Grimwood J."/>
            <person name="Chapman J.A."/>
            <person name="Shapiro H."/>
            <person name="Aerts A."/>
            <person name="Otillar R.P."/>
            <person name="Terry A.Y."/>
            <person name="Boore J.L."/>
            <person name="Grigoriev I.V."/>
            <person name="Lindberg D.R."/>
            <person name="Seaver E.C."/>
            <person name="Weisblat D.A."/>
            <person name="Putnam N.H."/>
            <person name="Rokhsar D.S."/>
        </authorList>
    </citation>
    <scope>NUCLEOTIDE SEQUENCE [LARGE SCALE GENOMIC DNA]</scope>
</reference>
<dbReference type="InterPro" id="IPR036034">
    <property type="entry name" value="PDZ_sf"/>
</dbReference>
<sequence>MTVHLPRHESGFGFRIIGGTEEGSQVSVGHIVPGGAADQEGKLCQGDEIIFVDQNCVINSTHHRVVQLMGHASLNGHVTITVRRRLTGTGPDITTHTTGGQTYPYDVTVTRRENEGFGFVIISSVTKSGSTIGEFIENSPAERCSRLHVGDRILAVNGVNISQIHHEDIVNLIKESGYSVTLTIGPPPGN</sequence>
<dbReference type="GO" id="GO:0005737">
    <property type="term" value="C:cytoplasm"/>
    <property type="evidence" value="ECO:0007669"/>
    <property type="project" value="TreeGrafter"/>
</dbReference>
<dbReference type="OrthoDB" id="66881at2759"/>
<dbReference type="AlphaFoldDB" id="V4CQ60"/>
<proteinExistence type="predicted"/>
<dbReference type="PANTHER" id="PTHR10316">
    <property type="entry name" value="MEMBRANE ASSOCIATED GUANYLATE KINASE-RELATED"/>
    <property type="match status" value="1"/>
</dbReference>
<dbReference type="Proteomes" id="UP000030746">
    <property type="component" value="Unassembled WGS sequence"/>
</dbReference>
<organism evidence="2 3">
    <name type="scientific">Lottia gigantea</name>
    <name type="common">Giant owl limpet</name>
    <dbReference type="NCBI Taxonomy" id="225164"/>
    <lineage>
        <taxon>Eukaryota</taxon>
        <taxon>Metazoa</taxon>
        <taxon>Spiralia</taxon>
        <taxon>Lophotrochozoa</taxon>
        <taxon>Mollusca</taxon>
        <taxon>Gastropoda</taxon>
        <taxon>Patellogastropoda</taxon>
        <taxon>Lottioidea</taxon>
        <taxon>Lottiidae</taxon>
        <taxon>Lottia</taxon>
    </lineage>
</organism>
<keyword evidence="3" id="KW-1185">Reference proteome</keyword>
<dbReference type="GeneID" id="20233753"/>
<evidence type="ECO:0000259" key="1">
    <source>
        <dbReference type="PROSITE" id="PS50106"/>
    </source>
</evidence>
<name>V4CQ60_LOTGI</name>
<dbReference type="CTD" id="20233753"/>
<dbReference type="InterPro" id="IPR001478">
    <property type="entry name" value="PDZ"/>
</dbReference>
<dbReference type="RefSeq" id="XP_009044764.1">
    <property type="nucleotide sequence ID" value="XM_009046516.1"/>
</dbReference>
<dbReference type="STRING" id="225164.V4CQ60"/>
<dbReference type="SMART" id="SM00228">
    <property type="entry name" value="PDZ"/>
    <property type="match status" value="2"/>
</dbReference>
<dbReference type="PROSITE" id="PS50106">
    <property type="entry name" value="PDZ"/>
    <property type="match status" value="2"/>
</dbReference>
<gene>
    <name evidence="2" type="ORF">LOTGIDRAFT_136041</name>
</gene>
<dbReference type="GO" id="GO:0007165">
    <property type="term" value="P:signal transduction"/>
    <property type="evidence" value="ECO:0007669"/>
    <property type="project" value="TreeGrafter"/>
</dbReference>
<protein>
    <recommendedName>
        <fullName evidence="1">PDZ domain-containing protein</fullName>
    </recommendedName>
</protein>
<dbReference type="Pfam" id="PF00595">
    <property type="entry name" value="PDZ"/>
    <property type="match status" value="2"/>
</dbReference>
<evidence type="ECO:0000313" key="2">
    <source>
        <dbReference type="EMBL" id="ESP04595.1"/>
    </source>
</evidence>
<feature type="domain" description="PDZ" evidence="1">
    <location>
        <begin position="106"/>
        <end position="188"/>
    </location>
</feature>
<dbReference type="OMA" id="SWQGFGF"/>
<dbReference type="KEGG" id="lgi:LOTGIDRAFT_136041"/>
<dbReference type="CDD" id="cd06733">
    <property type="entry name" value="PDZ3_MAGI-1_3-like"/>
    <property type="match status" value="1"/>
</dbReference>
<feature type="domain" description="PDZ" evidence="1">
    <location>
        <begin position="2"/>
        <end position="84"/>
    </location>
</feature>
<dbReference type="Gene3D" id="2.30.42.10">
    <property type="match status" value="2"/>
</dbReference>
<dbReference type="EMBL" id="KB199699">
    <property type="protein sequence ID" value="ESP04595.1"/>
    <property type="molecule type" value="Genomic_DNA"/>
</dbReference>
<dbReference type="CDD" id="cd06734">
    <property type="entry name" value="PDZ4_MAGI-1_3-like"/>
    <property type="match status" value="1"/>
</dbReference>
<dbReference type="PANTHER" id="PTHR10316:SF40">
    <property type="entry name" value="LD27118P"/>
    <property type="match status" value="1"/>
</dbReference>
<accession>V4CQ60</accession>